<dbReference type="Pfam" id="PF03723">
    <property type="entry name" value="Hemocyanin_C"/>
    <property type="match status" value="1"/>
</dbReference>
<feature type="non-terminal residue" evidence="9">
    <location>
        <position position="1"/>
    </location>
</feature>
<evidence type="ECO:0000313" key="9">
    <source>
        <dbReference type="EMBL" id="CAG7815586.1"/>
    </source>
</evidence>
<evidence type="ECO:0000313" key="10">
    <source>
        <dbReference type="Proteomes" id="UP000708208"/>
    </source>
</evidence>
<evidence type="ECO:0000256" key="5">
    <source>
        <dbReference type="ARBA" id="ARBA00022723"/>
    </source>
</evidence>
<dbReference type="GO" id="GO:0005576">
    <property type="term" value="C:extracellular region"/>
    <property type="evidence" value="ECO:0007669"/>
    <property type="project" value="UniProtKB-SubCell"/>
</dbReference>
<evidence type="ECO:0000256" key="7">
    <source>
        <dbReference type="ARBA" id="ARBA00023157"/>
    </source>
</evidence>
<dbReference type="PROSITE" id="PS00210">
    <property type="entry name" value="HEMOCYANIN_2"/>
    <property type="match status" value="1"/>
</dbReference>
<dbReference type="PANTHER" id="PTHR11511:SF4">
    <property type="entry name" value="PHENOLOXIDASE 2-RELATED"/>
    <property type="match status" value="1"/>
</dbReference>
<organism evidence="9 10">
    <name type="scientific">Allacma fusca</name>
    <dbReference type="NCBI Taxonomy" id="39272"/>
    <lineage>
        <taxon>Eukaryota</taxon>
        <taxon>Metazoa</taxon>
        <taxon>Ecdysozoa</taxon>
        <taxon>Arthropoda</taxon>
        <taxon>Hexapoda</taxon>
        <taxon>Collembola</taxon>
        <taxon>Symphypleona</taxon>
        <taxon>Sminthuridae</taxon>
        <taxon>Allacma</taxon>
    </lineage>
</organism>
<dbReference type="OrthoDB" id="8119704at2759"/>
<dbReference type="InterPro" id="IPR000896">
    <property type="entry name" value="Hemocyanin/hexamerin_mid_dom"/>
</dbReference>
<evidence type="ECO:0000256" key="3">
    <source>
        <dbReference type="ARBA" id="ARBA00009928"/>
    </source>
</evidence>
<dbReference type="InterPro" id="IPR002227">
    <property type="entry name" value="Tyrosinase_Cu-bd"/>
</dbReference>
<accession>A0A8J2KLB1</accession>
<name>A0A8J2KLB1_9HEXA</name>
<dbReference type="InterPro" id="IPR013788">
    <property type="entry name" value="Hemocyanin/hexamerin"/>
</dbReference>
<dbReference type="InterPro" id="IPR005203">
    <property type="entry name" value="Hemocyanin_C"/>
</dbReference>
<evidence type="ECO:0000256" key="4">
    <source>
        <dbReference type="ARBA" id="ARBA00022525"/>
    </source>
</evidence>
<comment type="subcellular location">
    <subcellularLocation>
        <location evidence="2">Secreted</location>
    </subcellularLocation>
</comment>
<comment type="similarity">
    <text evidence="3">Belongs to the tyrosinase family.</text>
</comment>
<proteinExistence type="inferred from homology"/>
<comment type="cofactor">
    <cofactor evidence="1">
        <name>Cu(2+)</name>
        <dbReference type="ChEBI" id="CHEBI:29036"/>
    </cofactor>
</comment>
<sequence>TRMMAINRPIENLVVSPNQIRQWNDRIAEAIDTGIIMTSTNERLVLTEERGIDILGDIVENGGAVAPNERFYGNMHILGHSLIGFAHDPENRHRESSGVMADPGTSMRDPVFYRWHKFVDDIFTRYKVSLQPYTQEQLSWQGIQVTSVGVQTPNERPNILVTHWTQSDADVGRGFDFGRNAATGGAIWVRFTHLNHRRFTYQINVTNSGQQAVSGTVRIFMAPRN</sequence>
<gene>
    <name evidence="9" type="ORF">AFUS01_LOCUS26253</name>
</gene>
<feature type="domain" description="Tyrosinase copper-binding" evidence="8">
    <location>
        <begin position="109"/>
        <end position="120"/>
    </location>
</feature>
<evidence type="ECO:0000256" key="2">
    <source>
        <dbReference type="ARBA" id="ARBA00004613"/>
    </source>
</evidence>
<keyword evidence="5" id="KW-0479">Metal-binding</keyword>
<dbReference type="Proteomes" id="UP000708208">
    <property type="component" value="Unassembled WGS sequence"/>
</dbReference>
<dbReference type="EMBL" id="CAJVCH010347430">
    <property type="protein sequence ID" value="CAG7815586.1"/>
    <property type="molecule type" value="Genomic_DNA"/>
</dbReference>
<dbReference type="GO" id="GO:0006582">
    <property type="term" value="P:melanin metabolic process"/>
    <property type="evidence" value="ECO:0007669"/>
    <property type="project" value="UniProtKB-ARBA"/>
</dbReference>
<evidence type="ECO:0000256" key="6">
    <source>
        <dbReference type="ARBA" id="ARBA00023008"/>
    </source>
</evidence>
<feature type="non-terminal residue" evidence="9">
    <location>
        <position position="225"/>
    </location>
</feature>
<dbReference type="GO" id="GO:0004503">
    <property type="term" value="F:tyrosinase activity"/>
    <property type="evidence" value="ECO:0007669"/>
    <property type="project" value="UniProtKB-ARBA"/>
</dbReference>
<keyword evidence="7" id="KW-1015">Disulfide bond</keyword>
<dbReference type="GO" id="GO:0046872">
    <property type="term" value="F:metal ion binding"/>
    <property type="evidence" value="ECO:0007669"/>
    <property type="project" value="UniProtKB-KW"/>
</dbReference>
<keyword evidence="6" id="KW-0186">Copper</keyword>
<dbReference type="Pfam" id="PF00372">
    <property type="entry name" value="Hemocyanin_M"/>
    <property type="match status" value="1"/>
</dbReference>
<comment type="caution">
    <text evidence="9">The sequence shown here is derived from an EMBL/GenBank/DDBJ whole genome shotgun (WGS) entry which is preliminary data.</text>
</comment>
<dbReference type="PANTHER" id="PTHR11511">
    <property type="entry name" value="LARVAL STORAGE PROTEIN/PHENOLOXIDASE"/>
    <property type="match status" value="1"/>
</dbReference>
<protein>
    <recommendedName>
        <fullName evidence="8">Tyrosinase copper-binding domain-containing protein</fullName>
    </recommendedName>
</protein>
<evidence type="ECO:0000256" key="1">
    <source>
        <dbReference type="ARBA" id="ARBA00001973"/>
    </source>
</evidence>
<reference evidence="9" key="1">
    <citation type="submission" date="2021-06" db="EMBL/GenBank/DDBJ databases">
        <authorList>
            <person name="Hodson N. C."/>
            <person name="Mongue J. A."/>
            <person name="Jaron S. K."/>
        </authorList>
    </citation>
    <scope>NUCLEOTIDE SEQUENCE</scope>
</reference>
<keyword evidence="10" id="KW-1185">Reference proteome</keyword>
<keyword evidence="4" id="KW-0964">Secreted</keyword>
<dbReference type="PROSITE" id="PS00498">
    <property type="entry name" value="TYROSINASE_2"/>
    <property type="match status" value="1"/>
</dbReference>
<dbReference type="AlphaFoldDB" id="A0A8J2KLB1"/>
<evidence type="ECO:0000259" key="8">
    <source>
        <dbReference type="PROSITE" id="PS00498"/>
    </source>
</evidence>